<dbReference type="InterPro" id="IPR002105">
    <property type="entry name" value="Dockerin_1_rpt"/>
</dbReference>
<dbReference type="GO" id="GO:0000272">
    <property type="term" value="P:polysaccharide catabolic process"/>
    <property type="evidence" value="ECO:0007669"/>
    <property type="project" value="InterPro"/>
</dbReference>
<dbReference type="InterPro" id="IPR036938">
    <property type="entry name" value="PAP2/HPO_sf"/>
</dbReference>
<feature type="domain" description="Phosphatidic acid phosphatase type 2/haloperoxidase" evidence="2">
    <location>
        <begin position="451"/>
        <end position="595"/>
    </location>
</feature>
<dbReference type="Proteomes" id="UP000325286">
    <property type="component" value="Chromosome"/>
</dbReference>
<sequence length="605" mass="65034">MVLKIPITIEHLEPRLLMDSSWQPPLLACDVDDSGIVEPIDVLFVINRLNRFGPEALPDREVGSTEPYFDTDGDGWVMPLDALLVINLLNRRTPSPLLTAGVAVESDPNGNAVIVGDSGGVSGQTGPLSVVSLQVSAGGSIEQYSTQADALGRFSVDVPLELGRNEIEVSVRNALGYERIRRLSMVRGDILQDWNAAALNVVREWSTTSDDPYQGRIVTSAPPQVARNLAMIHGAMFDTLNSFAGDYHSYLPSQSPPSDAVPVAAAAAAAHQVASTLYSESDELAVWDASLHESLRGFGDADLTGSLNFGRSIGNAFLEARREDGADTTGSHTAGDAPGDWERTAPDFLPPLLPAWADVTPFALESANQFRPAAPPSLDSQQYADSVDEVMRIGGYSSTERTADQTEIAIFWADGGGTYTPPGHWNQIASETISAQQLGLLESARTFALVNYALADAGIASWDAKYGYDFWRPIDAIRYAETDGNASTVTVENWLPLVATPPFPTYTSGHSTFSGAAAEVLTGLFGDNFAFSSEIDRRPSAAQKPLAEDRIVTRHFTSFWHAAEEAGISRIYGGIHFDFDNTAGLESGRGVGQWVATRLLQPKAS</sequence>
<dbReference type="CDD" id="cd03398">
    <property type="entry name" value="PAP2_haloperoxidase"/>
    <property type="match status" value="1"/>
</dbReference>
<dbReference type="Gene3D" id="1.10.606.20">
    <property type="match status" value="1"/>
</dbReference>
<reference evidence="3 4" key="1">
    <citation type="submission" date="2019-08" db="EMBL/GenBank/DDBJ databases">
        <title>Deep-cultivation of Planctomycetes and their phenomic and genomic characterization uncovers novel biology.</title>
        <authorList>
            <person name="Wiegand S."/>
            <person name="Jogler M."/>
            <person name="Boedeker C."/>
            <person name="Pinto D."/>
            <person name="Vollmers J."/>
            <person name="Rivas-Marin E."/>
            <person name="Kohn T."/>
            <person name="Peeters S.H."/>
            <person name="Heuer A."/>
            <person name="Rast P."/>
            <person name="Oberbeckmann S."/>
            <person name="Bunk B."/>
            <person name="Jeske O."/>
            <person name="Meyerdierks A."/>
            <person name="Storesund J.E."/>
            <person name="Kallscheuer N."/>
            <person name="Luecker S."/>
            <person name="Lage O.M."/>
            <person name="Pohl T."/>
            <person name="Merkel B.J."/>
            <person name="Hornburger P."/>
            <person name="Mueller R.-W."/>
            <person name="Bruemmer F."/>
            <person name="Labrenz M."/>
            <person name="Spormann A.M."/>
            <person name="Op den Camp H."/>
            <person name="Overmann J."/>
            <person name="Amann R."/>
            <person name="Jetten M.S.M."/>
            <person name="Mascher T."/>
            <person name="Medema M.H."/>
            <person name="Devos D.P."/>
            <person name="Kaster A.-K."/>
            <person name="Ovreas L."/>
            <person name="Rohde M."/>
            <person name="Galperin M.Y."/>
            <person name="Jogler C."/>
        </authorList>
    </citation>
    <scope>NUCLEOTIDE SEQUENCE [LARGE SCALE GENOMIC DNA]</scope>
    <source>
        <strain evidence="3 4">UC8</strain>
    </source>
</reference>
<dbReference type="PANTHER" id="PTHR34599:SF1">
    <property type="entry name" value="PHOSPHATIDIC ACID PHOSPHATASE TYPE 2_HALOPEROXIDASE DOMAIN-CONTAINING PROTEIN"/>
    <property type="match status" value="1"/>
</dbReference>
<evidence type="ECO:0000259" key="2">
    <source>
        <dbReference type="Pfam" id="PF01569"/>
    </source>
</evidence>
<evidence type="ECO:0000313" key="4">
    <source>
        <dbReference type="Proteomes" id="UP000325286"/>
    </source>
</evidence>
<accession>A0A5B9R0R4</accession>
<keyword evidence="4" id="KW-1185">Reference proteome</keyword>
<proteinExistence type="predicted"/>
<dbReference type="EMBL" id="CP042914">
    <property type="protein sequence ID" value="QEG39863.1"/>
    <property type="molecule type" value="Genomic_DNA"/>
</dbReference>
<dbReference type="GO" id="GO:0004553">
    <property type="term" value="F:hydrolase activity, hydrolyzing O-glycosyl compounds"/>
    <property type="evidence" value="ECO:0007669"/>
    <property type="project" value="InterPro"/>
</dbReference>
<protein>
    <submittedName>
        <fullName evidence="3">PAP2 superfamily protein</fullName>
    </submittedName>
</protein>
<dbReference type="InterPro" id="IPR000326">
    <property type="entry name" value="PAP2/HPO"/>
</dbReference>
<dbReference type="Pfam" id="PF01569">
    <property type="entry name" value="PAP2"/>
    <property type="match status" value="1"/>
</dbReference>
<evidence type="ECO:0000313" key="3">
    <source>
        <dbReference type="EMBL" id="QEG39863.1"/>
    </source>
</evidence>
<gene>
    <name evidence="3" type="ORF">UC8_18620</name>
</gene>
<feature type="region of interest" description="Disordered" evidence="1">
    <location>
        <begin position="323"/>
        <end position="342"/>
    </location>
</feature>
<name>A0A5B9R0R4_9BACT</name>
<dbReference type="PANTHER" id="PTHR34599">
    <property type="entry name" value="PEROXIDASE-RELATED"/>
    <property type="match status" value="1"/>
</dbReference>
<dbReference type="KEGG" id="rul:UC8_18620"/>
<dbReference type="Pfam" id="PF00404">
    <property type="entry name" value="Dockerin_1"/>
    <property type="match status" value="1"/>
</dbReference>
<evidence type="ECO:0000256" key="1">
    <source>
        <dbReference type="SAM" id="MobiDB-lite"/>
    </source>
</evidence>
<dbReference type="SUPFAM" id="SSF48317">
    <property type="entry name" value="Acid phosphatase/Vanadium-dependent haloperoxidase"/>
    <property type="match status" value="1"/>
</dbReference>
<dbReference type="OrthoDB" id="7793240at2"/>
<dbReference type="AlphaFoldDB" id="A0A5B9R0R4"/>
<dbReference type="InterPro" id="IPR052559">
    <property type="entry name" value="V-haloperoxidase"/>
</dbReference>
<organism evidence="3 4">
    <name type="scientific">Roseimaritima ulvae</name>
    <dbReference type="NCBI Taxonomy" id="980254"/>
    <lineage>
        <taxon>Bacteria</taxon>
        <taxon>Pseudomonadati</taxon>
        <taxon>Planctomycetota</taxon>
        <taxon>Planctomycetia</taxon>
        <taxon>Pirellulales</taxon>
        <taxon>Pirellulaceae</taxon>
        <taxon>Roseimaritima</taxon>
    </lineage>
</organism>